<reference evidence="5 6" key="1">
    <citation type="submission" date="2021-03" db="EMBL/GenBank/DDBJ databases">
        <title>Whole genome sequence of Jiella sp. MQZ13P-4.</title>
        <authorList>
            <person name="Tuo L."/>
        </authorList>
    </citation>
    <scope>NUCLEOTIDE SEQUENCE [LARGE SCALE GENOMIC DNA]</scope>
    <source>
        <strain evidence="5 6">MQZ13P-4</strain>
    </source>
</reference>
<sequence length="511" mass="55194">MLDLGTSLIASVERDPTALAISDGDLDLTYGEWFAKISALVDGLGTMGLKPGDHVLTVMQNRWENASLHWACQLAGLIVTPINWRAKPDEVDYALEDSEARAVFYQDVSAEAVSTSGKAQNLPRVMAGKAEGGADSLSDMLSGSAADASPRASAEDWSLMLYTSGTTSRPKGVPRRHRAERAAALAHVAQNLYRHGERTLGVMPLYHTMGVRSLLASSLIGGAFVCLRRFDVAGALETIEAKKVTNLYLVPTLYHDIIHHQAFTRQKVASVTKLGFAGASMTDGLMKKLNAAFEPELFVNHYGSSEVYTCTIDQNAPLKPGSAGRSGLNQLIRVVPLGANDAETRAKPGEEGEIVALLKGDEAFEGYWKRPEATAKALRGGWYFTGDTGYFDEDGDLFVTGRADDMIITGGENVSPVEVESCLSLHPAVAEVAVVGLPDERWGKIVTAFVKRSQPVEEADLDAHCKTSGLANFRRPRAYVFVDEIPKSPVGKLLRRKLVAGEYQAETARPA</sequence>
<dbReference type="PANTHER" id="PTHR43201">
    <property type="entry name" value="ACYL-COA SYNTHETASE"/>
    <property type="match status" value="1"/>
</dbReference>
<comment type="similarity">
    <text evidence="1">Belongs to the ATP-dependent AMP-binding enzyme family.</text>
</comment>
<dbReference type="PROSITE" id="PS00455">
    <property type="entry name" value="AMP_BINDING"/>
    <property type="match status" value="1"/>
</dbReference>
<evidence type="ECO:0000259" key="3">
    <source>
        <dbReference type="Pfam" id="PF00501"/>
    </source>
</evidence>
<dbReference type="RefSeq" id="WP_207350378.1">
    <property type="nucleotide sequence ID" value="NZ_JAFMPY010000007.1"/>
</dbReference>
<keyword evidence="2" id="KW-0436">Ligase</keyword>
<dbReference type="Proteomes" id="UP000664288">
    <property type="component" value="Unassembled WGS sequence"/>
</dbReference>
<dbReference type="InterPro" id="IPR042099">
    <property type="entry name" value="ANL_N_sf"/>
</dbReference>
<proteinExistence type="inferred from homology"/>
<name>A0ABS3J243_9HYPH</name>
<feature type="domain" description="AMP-binding enzyme C-terminal" evidence="4">
    <location>
        <begin position="418"/>
        <end position="492"/>
    </location>
</feature>
<protein>
    <submittedName>
        <fullName evidence="5">AMP-binding protein</fullName>
    </submittedName>
</protein>
<evidence type="ECO:0000256" key="2">
    <source>
        <dbReference type="ARBA" id="ARBA00022598"/>
    </source>
</evidence>
<dbReference type="InterPro" id="IPR045851">
    <property type="entry name" value="AMP-bd_C_sf"/>
</dbReference>
<evidence type="ECO:0000313" key="5">
    <source>
        <dbReference type="EMBL" id="MBO0903741.1"/>
    </source>
</evidence>
<evidence type="ECO:0000313" key="6">
    <source>
        <dbReference type="Proteomes" id="UP000664288"/>
    </source>
</evidence>
<evidence type="ECO:0000259" key="4">
    <source>
        <dbReference type="Pfam" id="PF13193"/>
    </source>
</evidence>
<organism evidence="5 6">
    <name type="scientific">Jiella sonneratiae</name>
    <dbReference type="NCBI Taxonomy" id="2816856"/>
    <lineage>
        <taxon>Bacteria</taxon>
        <taxon>Pseudomonadati</taxon>
        <taxon>Pseudomonadota</taxon>
        <taxon>Alphaproteobacteria</taxon>
        <taxon>Hyphomicrobiales</taxon>
        <taxon>Aurantimonadaceae</taxon>
        <taxon>Jiella</taxon>
    </lineage>
</organism>
<dbReference type="PANTHER" id="PTHR43201:SF5">
    <property type="entry name" value="MEDIUM-CHAIN ACYL-COA LIGASE ACSF2, MITOCHONDRIAL"/>
    <property type="match status" value="1"/>
</dbReference>
<dbReference type="Gene3D" id="3.40.50.12780">
    <property type="entry name" value="N-terminal domain of ligase-like"/>
    <property type="match status" value="1"/>
</dbReference>
<accession>A0ABS3J243</accession>
<feature type="domain" description="AMP-dependent synthetase/ligase" evidence="3">
    <location>
        <begin position="11"/>
        <end position="368"/>
    </location>
</feature>
<dbReference type="Gene3D" id="3.30.300.30">
    <property type="match status" value="1"/>
</dbReference>
<dbReference type="Pfam" id="PF00501">
    <property type="entry name" value="AMP-binding"/>
    <property type="match status" value="1"/>
</dbReference>
<evidence type="ECO:0000256" key="1">
    <source>
        <dbReference type="ARBA" id="ARBA00006432"/>
    </source>
</evidence>
<dbReference type="SUPFAM" id="SSF56801">
    <property type="entry name" value="Acetyl-CoA synthetase-like"/>
    <property type="match status" value="1"/>
</dbReference>
<gene>
    <name evidence="5" type="ORF">J1C47_08805</name>
</gene>
<dbReference type="InterPro" id="IPR025110">
    <property type="entry name" value="AMP-bd_C"/>
</dbReference>
<dbReference type="InterPro" id="IPR020845">
    <property type="entry name" value="AMP-binding_CS"/>
</dbReference>
<dbReference type="InterPro" id="IPR000873">
    <property type="entry name" value="AMP-dep_synth/lig_dom"/>
</dbReference>
<dbReference type="Pfam" id="PF13193">
    <property type="entry name" value="AMP-binding_C"/>
    <property type="match status" value="1"/>
</dbReference>
<dbReference type="EMBL" id="JAFMPY010000007">
    <property type="protein sequence ID" value="MBO0903741.1"/>
    <property type="molecule type" value="Genomic_DNA"/>
</dbReference>
<comment type="caution">
    <text evidence="5">The sequence shown here is derived from an EMBL/GenBank/DDBJ whole genome shotgun (WGS) entry which is preliminary data.</text>
</comment>
<keyword evidence="6" id="KW-1185">Reference proteome</keyword>